<feature type="compositionally biased region" description="Gly residues" evidence="1">
    <location>
        <begin position="252"/>
        <end position="264"/>
    </location>
</feature>
<proteinExistence type="predicted"/>
<feature type="compositionally biased region" description="Basic and acidic residues" evidence="1">
    <location>
        <begin position="220"/>
        <end position="237"/>
    </location>
</feature>
<keyword evidence="3" id="KW-1185">Reference proteome</keyword>
<sequence length="366" mass="40605">MQLSISRAIVNPRSPHNINLAHIPLDPNGASAMHQAEEPTQDQMPPPYIPRPPTPFMPARPQTPYHQPQPEASTQPFRPPSPVRTARFPIDDNSDSDTLNNPPARPQPSSQTGTTDSSYYPASVLPRLPLYFHDYLTRVRNNTQFIDVLAHVPNRDIQAQALAYRRVQAEIDAQSSAIEARKQELSLARRRLGAGYWERDAIALALQDMGAEEAIARARANRDREAADHEAGNGRGDDNDDDDDNDDEENANGGGAGHTAGTGGEGEDDDDVEMYEDAQEETEPESSPTRPPNQRPSTRDHPTPCTRACFHPSSAICKHCRYLRYEHAPVTDANTIPLTPAFFGKTAKKPYYATVPRRAREPVDLR</sequence>
<feature type="compositionally biased region" description="Polar residues" evidence="1">
    <location>
        <begin position="96"/>
        <end position="120"/>
    </location>
</feature>
<organism evidence="2 3">
    <name type="scientific">Stereum hirsutum (strain FP-91666)</name>
    <name type="common">White-rot fungus</name>
    <dbReference type="NCBI Taxonomy" id="721885"/>
    <lineage>
        <taxon>Eukaryota</taxon>
        <taxon>Fungi</taxon>
        <taxon>Dikarya</taxon>
        <taxon>Basidiomycota</taxon>
        <taxon>Agaricomycotina</taxon>
        <taxon>Agaricomycetes</taxon>
        <taxon>Russulales</taxon>
        <taxon>Stereaceae</taxon>
        <taxon>Stereum</taxon>
    </lineage>
</organism>
<dbReference type="KEGG" id="shs:STEHIDRAFT_164181"/>
<dbReference type="RefSeq" id="XP_007311965.1">
    <property type="nucleotide sequence ID" value="XM_007311903.1"/>
</dbReference>
<gene>
    <name evidence="2" type="ORF">STEHIDRAFT_164181</name>
</gene>
<dbReference type="Proteomes" id="UP000053927">
    <property type="component" value="Unassembled WGS sequence"/>
</dbReference>
<evidence type="ECO:0000313" key="2">
    <source>
        <dbReference type="EMBL" id="EIM78937.1"/>
    </source>
</evidence>
<accession>R7RX10</accession>
<reference evidence="3" key="1">
    <citation type="journal article" date="2012" name="Science">
        <title>The Paleozoic origin of enzymatic lignin decomposition reconstructed from 31 fungal genomes.</title>
        <authorList>
            <person name="Floudas D."/>
            <person name="Binder M."/>
            <person name="Riley R."/>
            <person name="Barry K."/>
            <person name="Blanchette R.A."/>
            <person name="Henrissat B."/>
            <person name="Martinez A.T."/>
            <person name="Otillar R."/>
            <person name="Spatafora J.W."/>
            <person name="Yadav J.S."/>
            <person name="Aerts A."/>
            <person name="Benoit I."/>
            <person name="Boyd A."/>
            <person name="Carlson A."/>
            <person name="Copeland A."/>
            <person name="Coutinho P.M."/>
            <person name="de Vries R.P."/>
            <person name="Ferreira P."/>
            <person name="Findley K."/>
            <person name="Foster B."/>
            <person name="Gaskell J."/>
            <person name="Glotzer D."/>
            <person name="Gorecki P."/>
            <person name="Heitman J."/>
            <person name="Hesse C."/>
            <person name="Hori C."/>
            <person name="Igarashi K."/>
            <person name="Jurgens J.A."/>
            <person name="Kallen N."/>
            <person name="Kersten P."/>
            <person name="Kohler A."/>
            <person name="Kuees U."/>
            <person name="Kumar T.K.A."/>
            <person name="Kuo A."/>
            <person name="LaButti K."/>
            <person name="Larrondo L.F."/>
            <person name="Lindquist E."/>
            <person name="Ling A."/>
            <person name="Lombard V."/>
            <person name="Lucas S."/>
            <person name="Lundell T."/>
            <person name="Martin R."/>
            <person name="McLaughlin D.J."/>
            <person name="Morgenstern I."/>
            <person name="Morin E."/>
            <person name="Murat C."/>
            <person name="Nagy L.G."/>
            <person name="Nolan M."/>
            <person name="Ohm R.A."/>
            <person name="Patyshakuliyeva A."/>
            <person name="Rokas A."/>
            <person name="Ruiz-Duenas F.J."/>
            <person name="Sabat G."/>
            <person name="Salamov A."/>
            <person name="Samejima M."/>
            <person name="Schmutz J."/>
            <person name="Slot J.C."/>
            <person name="St John F."/>
            <person name="Stenlid J."/>
            <person name="Sun H."/>
            <person name="Sun S."/>
            <person name="Syed K."/>
            <person name="Tsang A."/>
            <person name="Wiebenga A."/>
            <person name="Young D."/>
            <person name="Pisabarro A."/>
            <person name="Eastwood D.C."/>
            <person name="Martin F."/>
            <person name="Cullen D."/>
            <person name="Grigoriev I.V."/>
            <person name="Hibbett D.S."/>
        </authorList>
    </citation>
    <scope>NUCLEOTIDE SEQUENCE [LARGE SCALE GENOMIC DNA]</scope>
    <source>
        <strain evidence="3">FP-91666</strain>
    </source>
</reference>
<name>R7RX10_STEHR</name>
<evidence type="ECO:0000313" key="3">
    <source>
        <dbReference type="Proteomes" id="UP000053927"/>
    </source>
</evidence>
<feature type="region of interest" description="Disordered" evidence="1">
    <location>
        <begin position="25"/>
        <end position="120"/>
    </location>
</feature>
<feature type="compositionally biased region" description="Acidic residues" evidence="1">
    <location>
        <begin position="238"/>
        <end position="250"/>
    </location>
</feature>
<protein>
    <submittedName>
        <fullName evidence="2">Uncharacterized protein</fullName>
    </submittedName>
</protein>
<dbReference type="AlphaFoldDB" id="R7RX10"/>
<feature type="compositionally biased region" description="Pro residues" evidence="1">
    <location>
        <begin position="44"/>
        <end position="58"/>
    </location>
</feature>
<dbReference type="EMBL" id="JH687521">
    <property type="protein sequence ID" value="EIM78937.1"/>
    <property type="molecule type" value="Genomic_DNA"/>
</dbReference>
<dbReference type="GeneID" id="18802575"/>
<feature type="region of interest" description="Disordered" evidence="1">
    <location>
        <begin position="220"/>
        <end position="305"/>
    </location>
</feature>
<feature type="compositionally biased region" description="Acidic residues" evidence="1">
    <location>
        <begin position="265"/>
        <end position="284"/>
    </location>
</feature>
<evidence type="ECO:0000256" key="1">
    <source>
        <dbReference type="SAM" id="MobiDB-lite"/>
    </source>
</evidence>